<evidence type="ECO:0000313" key="2">
    <source>
        <dbReference type="Proteomes" id="UP000298663"/>
    </source>
</evidence>
<proteinExistence type="predicted"/>
<reference evidence="1 2" key="2">
    <citation type="journal article" date="2019" name="G3 (Bethesda)">
        <title>Hybrid Assembly of the Genome of the Entomopathogenic Nematode Steinernema carpocapsae Identifies the X-Chromosome.</title>
        <authorList>
            <person name="Serra L."/>
            <person name="Macchietto M."/>
            <person name="Macias-Munoz A."/>
            <person name="McGill C.J."/>
            <person name="Rodriguez I.M."/>
            <person name="Rodriguez B."/>
            <person name="Murad R."/>
            <person name="Mortazavi A."/>
        </authorList>
    </citation>
    <scope>NUCLEOTIDE SEQUENCE [LARGE SCALE GENOMIC DNA]</scope>
    <source>
        <strain evidence="1 2">ALL</strain>
    </source>
</reference>
<comment type="caution">
    <text evidence="1">The sequence shown here is derived from an EMBL/GenBank/DDBJ whole genome shotgun (WGS) entry which is preliminary data.</text>
</comment>
<organism evidence="1 2">
    <name type="scientific">Steinernema carpocapsae</name>
    <name type="common">Entomopathogenic nematode</name>
    <dbReference type="NCBI Taxonomy" id="34508"/>
    <lineage>
        <taxon>Eukaryota</taxon>
        <taxon>Metazoa</taxon>
        <taxon>Ecdysozoa</taxon>
        <taxon>Nematoda</taxon>
        <taxon>Chromadorea</taxon>
        <taxon>Rhabditida</taxon>
        <taxon>Tylenchina</taxon>
        <taxon>Panagrolaimomorpha</taxon>
        <taxon>Strongyloidoidea</taxon>
        <taxon>Steinernematidae</taxon>
        <taxon>Steinernema</taxon>
    </lineage>
</organism>
<keyword evidence="2" id="KW-1185">Reference proteome</keyword>
<evidence type="ECO:0000313" key="1">
    <source>
        <dbReference type="EMBL" id="TKR67277.1"/>
    </source>
</evidence>
<reference evidence="1 2" key="1">
    <citation type="journal article" date="2015" name="Genome Biol.">
        <title>Comparative genomics of Steinernema reveals deeply conserved gene regulatory networks.</title>
        <authorList>
            <person name="Dillman A.R."/>
            <person name="Macchietto M."/>
            <person name="Porter C.F."/>
            <person name="Rogers A."/>
            <person name="Williams B."/>
            <person name="Antoshechkin I."/>
            <person name="Lee M.M."/>
            <person name="Goodwin Z."/>
            <person name="Lu X."/>
            <person name="Lewis E.E."/>
            <person name="Goodrich-Blair H."/>
            <person name="Stock S.P."/>
            <person name="Adams B.J."/>
            <person name="Sternberg P.W."/>
            <person name="Mortazavi A."/>
        </authorList>
    </citation>
    <scope>NUCLEOTIDE SEQUENCE [LARGE SCALE GENOMIC DNA]</scope>
    <source>
        <strain evidence="1 2">ALL</strain>
    </source>
</reference>
<gene>
    <name evidence="1" type="ORF">L596_023454</name>
</gene>
<name>A0A4U5MDN9_STECR</name>
<accession>A0A4U5MDN9</accession>
<protein>
    <submittedName>
        <fullName evidence="1">Uncharacterized protein</fullName>
    </submittedName>
</protein>
<sequence>MPDLIDTLIKYTANNLEGKTAEQMAMWLDILLKKDEKKKEAKDEDEAREAPPRSARGLMTLRFLAVGFRIF</sequence>
<dbReference type="Proteomes" id="UP000298663">
    <property type="component" value="Unassembled WGS sequence"/>
</dbReference>
<dbReference type="EMBL" id="AZBU02000008">
    <property type="protein sequence ID" value="TKR67277.1"/>
    <property type="molecule type" value="Genomic_DNA"/>
</dbReference>
<dbReference type="AlphaFoldDB" id="A0A4U5MDN9"/>